<dbReference type="FunFam" id="1.10.238.10:FF:000003">
    <property type="entry name" value="Calmodulin A"/>
    <property type="match status" value="1"/>
</dbReference>
<dbReference type="SMART" id="SM00054">
    <property type="entry name" value="EFh"/>
    <property type="match status" value="3"/>
</dbReference>
<feature type="region of interest" description="Disordered" evidence="4">
    <location>
        <begin position="104"/>
        <end position="173"/>
    </location>
</feature>
<dbReference type="GO" id="GO:0005509">
    <property type="term" value="F:calcium ion binding"/>
    <property type="evidence" value="ECO:0007669"/>
    <property type="project" value="InterPro"/>
</dbReference>
<reference evidence="6" key="1">
    <citation type="submission" date="2021-01" db="EMBL/GenBank/DDBJ databases">
        <authorList>
            <person name="Corre E."/>
            <person name="Pelletier E."/>
            <person name="Niang G."/>
            <person name="Scheremetjew M."/>
            <person name="Finn R."/>
            <person name="Kale V."/>
            <person name="Holt S."/>
            <person name="Cochrane G."/>
            <person name="Meng A."/>
            <person name="Brown T."/>
            <person name="Cohen L."/>
        </authorList>
    </citation>
    <scope>NUCLEOTIDE SEQUENCE</scope>
    <source>
        <strain evidence="6">RCC3387</strain>
    </source>
</reference>
<dbReference type="AlphaFoldDB" id="A0A7S2JVT7"/>
<dbReference type="Pfam" id="PF13202">
    <property type="entry name" value="EF-hand_5"/>
    <property type="match status" value="1"/>
</dbReference>
<dbReference type="PROSITE" id="PS00018">
    <property type="entry name" value="EF_HAND_1"/>
    <property type="match status" value="3"/>
</dbReference>
<keyword evidence="1" id="KW-0479">Metal-binding</keyword>
<evidence type="ECO:0000259" key="5">
    <source>
        <dbReference type="PROSITE" id="PS50222"/>
    </source>
</evidence>
<keyword evidence="2" id="KW-0677">Repeat</keyword>
<feature type="domain" description="EF-hand" evidence="5">
    <location>
        <begin position="29"/>
        <end position="64"/>
    </location>
</feature>
<dbReference type="InterPro" id="IPR018247">
    <property type="entry name" value="EF_Hand_1_Ca_BS"/>
</dbReference>
<gene>
    <name evidence="6" type="ORF">BRAN1462_LOCUS22431</name>
</gene>
<feature type="domain" description="EF-hand" evidence="5">
    <location>
        <begin position="67"/>
        <end position="102"/>
    </location>
</feature>
<feature type="compositionally biased region" description="Low complexity" evidence="4">
    <location>
        <begin position="142"/>
        <end position="173"/>
    </location>
</feature>
<name>A0A7S2JVT7_9DINO</name>
<evidence type="ECO:0000256" key="4">
    <source>
        <dbReference type="SAM" id="MobiDB-lite"/>
    </source>
</evidence>
<dbReference type="PROSITE" id="PS50222">
    <property type="entry name" value="EF_HAND_2"/>
    <property type="match status" value="2"/>
</dbReference>
<dbReference type="EMBL" id="HBGW01035458">
    <property type="protein sequence ID" value="CAD9559104.1"/>
    <property type="molecule type" value="Transcribed_RNA"/>
</dbReference>
<dbReference type="InterPro" id="IPR011992">
    <property type="entry name" value="EF-hand-dom_pair"/>
</dbReference>
<organism evidence="6">
    <name type="scientific">Zooxanthella nutricula</name>
    <dbReference type="NCBI Taxonomy" id="1333877"/>
    <lineage>
        <taxon>Eukaryota</taxon>
        <taxon>Sar</taxon>
        <taxon>Alveolata</taxon>
        <taxon>Dinophyceae</taxon>
        <taxon>Peridiniales</taxon>
        <taxon>Peridiniales incertae sedis</taxon>
        <taxon>Zooxanthella</taxon>
    </lineage>
</organism>
<evidence type="ECO:0000256" key="1">
    <source>
        <dbReference type="ARBA" id="ARBA00022723"/>
    </source>
</evidence>
<evidence type="ECO:0000313" key="6">
    <source>
        <dbReference type="EMBL" id="CAD9559104.1"/>
    </source>
</evidence>
<sequence>MLRIADSDGSGALDYTEFVAATLDHRACARLDLCRAAFRTFDLNDDGRISPEEFEEVLRGDDPERSPDRRRIDRMVREADADGDGCIDFKEFFAVLNAGAELASQERPAAEQPIVDKDGLAAPSAEKGGVLCGGVGPRSESSRSQSTGSPDASATPSAAEAWESASAASRCSF</sequence>
<dbReference type="Pfam" id="PF13499">
    <property type="entry name" value="EF-hand_7"/>
    <property type="match status" value="1"/>
</dbReference>
<dbReference type="SUPFAM" id="SSF47473">
    <property type="entry name" value="EF-hand"/>
    <property type="match status" value="1"/>
</dbReference>
<evidence type="ECO:0000256" key="2">
    <source>
        <dbReference type="ARBA" id="ARBA00022737"/>
    </source>
</evidence>
<dbReference type="PANTHER" id="PTHR45942">
    <property type="entry name" value="PROTEIN PHOSPATASE 3 REGULATORY SUBUNIT B ALPHA ISOFORM TYPE 1"/>
    <property type="match status" value="1"/>
</dbReference>
<dbReference type="CDD" id="cd00051">
    <property type="entry name" value="EFh"/>
    <property type="match status" value="1"/>
</dbReference>
<evidence type="ECO:0000256" key="3">
    <source>
        <dbReference type="ARBA" id="ARBA00022837"/>
    </source>
</evidence>
<keyword evidence="3" id="KW-0106">Calcium</keyword>
<dbReference type="Gene3D" id="1.10.238.10">
    <property type="entry name" value="EF-hand"/>
    <property type="match status" value="1"/>
</dbReference>
<protein>
    <recommendedName>
        <fullName evidence="5">EF-hand domain-containing protein</fullName>
    </recommendedName>
</protein>
<dbReference type="InterPro" id="IPR002048">
    <property type="entry name" value="EF_hand_dom"/>
</dbReference>
<accession>A0A7S2JVT7</accession>
<proteinExistence type="predicted"/>